<keyword evidence="4" id="KW-0479">Metal-binding</keyword>
<keyword evidence="7" id="KW-0482">Metalloprotease</keyword>
<keyword evidence="3" id="KW-0645">Protease</keyword>
<evidence type="ECO:0000256" key="4">
    <source>
        <dbReference type="ARBA" id="ARBA00022723"/>
    </source>
</evidence>
<evidence type="ECO:0000313" key="11">
    <source>
        <dbReference type="EMBL" id="GMG49119.1"/>
    </source>
</evidence>
<dbReference type="GO" id="GO:0004222">
    <property type="term" value="F:metalloendopeptidase activity"/>
    <property type="evidence" value="ECO:0007669"/>
    <property type="project" value="TreeGrafter"/>
</dbReference>
<dbReference type="GO" id="GO:0005739">
    <property type="term" value="C:mitochondrion"/>
    <property type="evidence" value="ECO:0007669"/>
    <property type="project" value="TreeGrafter"/>
</dbReference>
<keyword evidence="5" id="KW-0378">Hydrolase</keyword>
<keyword evidence="12" id="KW-1185">Reference proteome</keyword>
<dbReference type="FunFam" id="3.30.830.10:FF:000012">
    <property type="entry name" value="Protease 3"/>
    <property type="match status" value="1"/>
</dbReference>
<feature type="domain" description="Peptidase M16 C-terminal" evidence="9">
    <location>
        <begin position="207"/>
        <end position="421"/>
    </location>
</feature>
<evidence type="ECO:0000256" key="7">
    <source>
        <dbReference type="ARBA" id="ARBA00023049"/>
    </source>
</evidence>
<evidence type="ECO:0000256" key="3">
    <source>
        <dbReference type="ARBA" id="ARBA00022670"/>
    </source>
</evidence>
<evidence type="ECO:0000256" key="2">
    <source>
        <dbReference type="ARBA" id="ARBA00007261"/>
    </source>
</evidence>
<dbReference type="GO" id="GO:0043171">
    <property type="term" value="P:peptide catabolic process"/>
    <property type="evidence" value="ECO:0007669"/>
    <property type="project" value="TreeGrafter"/>
</dbReference>
<feature type="domain" description="Peptidase M16 N-terminal" evidence="8">
    <location>
        <begin position="33"/>
        <end position="160"/>
    </location>
</feature>
<name>A0A9W7DIB9_AMBMO</name>
<dbReference type="InterPro" id="IPR011765">
    <property type="entry name" value="Pept_M16_N"/>
</dbReference>
<dbReference type="Proteomes" id="UP001165063">
    <property type="component" value="Unassembled WGS sequence"/>
</dbReference>
<keyword evidence="6" id="KW-0862">Zinc</keyword>
<evidence type="ECO:0000256" key="1">
    <source>
        <dbReference type="ARBA" id="ARBA00001947"/>
    </source>
</evidence>
<evidence type="ECO:0000256" key="6">
    <source>
        <dbReference type="ARBA" id="ARBA00022833"/>
    </source>
</evidence>
<dbReference type="GO" id="GO:0046872">
    <property type="term" value="F:metal ion binding"/>
    <property type="evidence" value="ECO:0007669"/>
    <property type="project" value="UniProtKB-KW"/>
</dbReference>
<sequence length="821" mass="92312">MSQLKLFNDQPYVPISMESRSHKILQLPNGILVLLISDPTEDLAACSLSVSTGHHADPDDLPGLAHLCEHMVCVSSKEYPEIGLYKKKVYKAGGKLNAVTVAEKTTYFFEVPVNNDVADAETNEPVFNFALKVFASYFKNPLFNQGYIKRETVAVDNEHTKNCSALNRLSYHGLRLLSNPQHPFHRFCTGNFYTLNDLPNAKKLNVREELVKFFNAEYTPDKMTLVIRGPQSLNYLQKLAVASFSDISNHSSNSKLFGSLKSKKSGHTEIKNSLSEFNIGSDVWKPKYKVEPYGPTELGRAIHIENDTKTPVLRLLFPIPTAIVSKLSPKELSLYISSWCSIFGDESDTSINSTLFKLGYIGGVITSTPIISSQTHMLEFQLQLAPEGARNLDSIFGLFFEYVSSVFVEQSAKHLSKLLSQLNGISLYNFLHADASDMASEEAKSLSCMLLENQAALSKWLLSGVGYFDLNEQGFYGAYSESGQAKEWWLKQSYKFLEFVQTTIHPNNIVICLIGAQKQFKNCQCFDFSIPSEEDQYFGFQYSISQLSILKSSTSEKFSLIRPNQFCPPEINKQTTILNQLDQLSKSASLGYSVQNSSASIPPQLAYFDDGCQLWIKTETDKNFDERAFLTLEIINTELKPTPFSSVSLELLCDTVKANLRELLYPSLVLNYLYDIIPSIKGETGITIHVSGPSSNIYGVSQCIINELHKIISDFKKQVDKASYRSARVRFKLRFESLKDTPSFFLASLGLLAVMEQSTFDLDSRFEALEDMEYEEVVSFSEKLFDTCYVSCLLHGSVDSSTYQNDVLTMVKSLVKNRLTR</sequence>
<dbReference type="Pfam" id="PF00675">
    <property type="entry name" value="Peptidase_M16"/>
    <property type="match status" value="1"/>
</dbReference>
<evidence type="ECO:0000259" key="9">
    <source>
        <dbReference type="Pfam" id="PF05193"/>
    </source>
</evidence>
<dbReference type="PANTHER" id="PTHR43690:SF18">
    <property type="entry name" value="INSULIN-DEGRADING ENZYME-RELATED"/>
    <property type="match status" value="1"/>
</dbReference>
<dbReference type="InterPro" id="IPR011249">
    <property type="entry name" value="Metalloenz_LuxS/M16"/>
</dbReference>
<dbReference type="InterPro" id="IPR032632">
    <property type="entry name" value="Peptidase_M16_M"/>
</dbReference>
<organism evidence="11 12">
    <name type="scientific">Ambrosiozyma monospora</name>
    <name type="common">Yeast</name>
    <name type="synonym">Endomycopsis monosporus</name>
    <dbReference type="NCBI Taxonomy" id="43982"/>
    <lineage>
        <taxon>Eukaryota</taxon>
        <taxon>Fungi</taxon>
        <taxon>Dikarya</taxon>
        <taxon>Ascomycota</taxon>
        <taxon>Saccharomycotina</taxon>
        <taxon>Pichiomycetes</taxon>
        <taxon>Pichiales</taxon>
        <taxon>Pichiaceae</taxon>
        <taxon>Ambrosiozyma</taxon>
    </lineage>
</organism>
<dbReference type="AlphaFoldDB" id="A0A9W7DIB9"/>
<dbReference type="GO" id="GO:0051603">
    <property type="term" value="P:proteolysis involved in protein catabolic process"/>
    <property type="evidence" value="ECO:0007669"/>
    <property type="project" value="TreeGrafter"/>
</dbReference>
<dbReference type="OrthoDB" id="952271at2759"/>
<dbReference type="PANTHER" id="PTHR43690">
    <property type="entry name" value="NARDILYSIN"/>
    <property type="match status" value="1"/>
</dbReference>
<evidence type="ECO:0000313" key="12">
    <source>
        <dbReference type="Proteomes" id="UP001165063"/>
    </source>
</evidence>
<protein>
    <submittedName>
        <fullName evidence="11">Unnamed protein product</fullName>
    </submittedName>
</protein>
<evidence type="ECO:0000259" key="10">
    <source>
        <dbReference type="Pfam" id="PF16187"/>
    </source>
</evidence>
<comment type="cofactor">
    <cofactor evidence="1">
        <name>Zn(2+)</name>
        <dbReference type="ChEBI" id="CHEBI:29105"/>
    </cofactor>
</comment>
<evidence type="ECO:0000259" key="8">
    <source>
        <dbReference type="Pfam" id="PF00675"/>
    </source>
</evidence>
<comment type="similarity">
    <text evidence="2">Belongs to the peptidase M16 family.</text>
</comment>
<feature type="domain" description="Peptidase M16 middle/third" evidence="10">
    <location>
        <begin position="503"/>
        <end position="763"/>
    </location>
</feature>
<dbReference type="Gene3D" id="3.30.830.10">
    <property type="entry name" value="Metalloenzyme, LuxS/M16 peptidase-like"/>
    <property type="match status" value="3"/>
</dbReference>
<dbReference type="EMBL" id="BSXU01004951">
    <property type="protein sequence ID" value="GMG49119.1"/>
    <property type="molecule type" value="Genomic_DNA"/>
</dbReference>
<dbReference type="InterPro" id="IPR007863">
    <property type="entry name" value="Peptidase_M16_C"/>
</dbReference>
<gene>
    <name evidence="11" type="ORF">Amon01_000707500</name>
</gene>
<dbReference type="Pfam" id="PF16187">
    <property type="entry name" value="Peptidase_M16_M"/>
    <property type="match status" value="1"/>
</dbReference>
<reference evidence="11" key="1">
    <citation type="submission" date="2023-04" db="EMBL/GenBank/DDBJ databases">
        <title>Ambrosiozyma monospora NBRC 1965.</title>
        <authorList>
            <person name="Ichikawa N."/>
            <person name="Sato H."/>
            <person name="Tonouchi N."/>
        </authorList>
    </citation>
    <scope>NUCLEOTIDE SEQUENCE</scope>
    <source>
        <strain evidence="11">NBRC 1965</strain>
    </source>
</reference>
<dbReference type="SUPFAM" id="SSF63411">
    <property type="entry name" value="LuxS/MPP-like metallohydrolase"/>
    <property type="match status" value="3"/>
</dbReference>
<comment type="caution">
    <text evidence="11">The sequence shown here is derived from an EMBL/GenBank/DDBJ whole genome shotgun (WGS) entry which is preliminary data.</text>
</comment>
<accession>A0A9W7DIB9</accession>
<dbReference type="Pfam" id="PF05193">
    <property type="entry name" value="Peptidase_M16_C"/>
    <property type="match status" value="1"/>
</dbReference>
<evidence type="ECO:0000256" key="5">
    <source>
        <dbReference type="ARBA" id="ARBA00022801"/>
    </source>
</evidence>
<dbReference type="InterPro" id="IPR050626">
    <property type="entry name" value="Peptidase_M16"/>
</dbReference>
<dbReference type="GO" id="GO:0005829">
    <property type="term" value="C:cytosol"/>
    <property type="evidence" value="ECO:0007669"/>
    <property type="project" value="TreeGrafter"/>
</dbReference>
<proteinExistence type="inferred from homology"/>